<evidence type="ECO:0000256" key="6">
    <source>
        <dbReference type="ARBA" id="ARBA00023053"/>
    </source>
</evidence>
<keyword evidence="9 11" id="KW-0739">Sodium transport</keyword>
<feature type="compositionally biased region" description="Low complexity" evidence="12">
    <location>
        <begin position="275"/>
        <end position="289"/>
    </location>
</feature>
<keyword evidence="7 11" id="KW-0406">Ion transport</keyword>
<reference evidence="15" key="1">
    <citation type="submission" date="2025-08" db="UniProtKB">
        <authorList>
            <consortium name="RefSeq"/>
        </authorList>
    </citation>
    <scope>IDENTIFICATION</scope>
    <source>
        <tissue evidence="15">Testes</tissue>
    </source>
</reference>
<dbReference type="PANTHER" id="PTHR11690:SF248">
    <property type="entry name" value="PICKPOCKET 17, ISOFORM A"/>
    <property type="match status" value="1"/>
</dbReference>
<comment type="subcellular location">
    <subcellularLocation>
        <location evidence="1">Membrane</location>
        <topology evidence="1">Multi-pass membrane protein</topology>
    </subcellularLocation>
</comment>
<dbReference type="RefSeq" id="XP_006820671.1">
    <property type="nucleotide sequence ID" value="XM_006820608.1"/>
</dbReference>
<keyword evidence="10 11" id="KW-0407">Ion channel</keyword>
<keyword evidence="14" id="KW-1185">Reference proteome</keyword>
<keyword evidence="5 13" id="KW-1133">Transmembrane helix</keyword>
<evidence type="ECO:0000256" key="10">
    <source>
        <dbReference type="ARBA" id="ARBA00023303"/>
    </source>
</evidence>
<evidence type="ECO:0000256" key="3">
    <source>
        <dbReference type="ARBA" id="ARBA00022461"/>
    </source>
</evidence>
<dbReference type="InterPro" id="IPR001873">
    <property type="entry name" value="ENaC"/>
</dbReference>
<dbReference type="Pfam" id="PF00858">
    <property type="entry name" value="ASC"/>
    <property type="match status" value="2"/>
</dbReference>
<name>A0ABM0MKY0_SACKO</name>
<feature type="region of interest" description="Disordered" evidence="12">
    <location>
        <begin position="1"/>
        <end position="34"/>
    </location>
</feature>
<evidence type="ECO:0000256" key="4">
    <source>
        <dbReference type="ARBA" id="ARBA00022692"/>
    </source>
</evidence>
<evidence type="ECO:0000313" key="15">
    <source>
        <dbReference type="RefSeq" id="XP_006820671.1"/>
    </source>
</evidence>
<feature type="compositionally biased region" description="Basic and acidic residues" evidence="12">
    <location>
        <begin position="12"/>
        <end position="22"/>
    </location>
</feature>
<keyword evidence="3 11" id="KW-0894">Sodium channel</keyword>
<dbReference type="Gene3D" id="2.60.470.10">
    <property type="entry name" value="Acid-sensing ion channels like domains"/>
    <property type="match status" value="1"/>
</dbReference>
<feature type="compositionally biased region" description="Acidic residues" evidence="12">
    <location>
        <begin position="263"/>
        <end position="274"/>
    </location>
</feature>
<feature type="region of interest" description="Disordered" evidence="12">
    <location>
        <begin position="252"/>
        <end position="289"/>
    </location>
</feature>
<evidence type="ECO:0000256" key="7">
    <source>
        <dbReference type="ARBA" id="ARBA00023065"/>
    </source>
</evidence>
<evidence type="ECO:0000256" key="8">
    <source>
        <dbReference type="ARBA" id="ARBA00023136"/>
    </source>
</evidence>
<evidence type="ECO:0000256" key="9">
    <source>
        <dbReference type="ARBA" id="ARBA00023201"/>
    </source>
</evidence>
<evidence type="ECO:0000256" key="13">
    <source>
        <dbReference type="SAM" id="Phobius"/>
    </source>
</evidence>
<evidence type="ECO:0000256" key="5">
    <source>
        <dbReference type="ARBA" id="ARBA00022989"/>
    </source>
</evidence>
<dbReference type="PANTHER" id="PTHR11690">
    <property type="entry name" value="AMILORIDE-SENSITIVE SODIUM CHANNEL-RELATED"/>
    <property type="match status" value="1"/>
</dbReference>
<feature type="transmembrane region" description="Helical" evidence="13">
    <location>
        <begin position="65"/>
        <end position="90"/>
    </location>
</feature>
<evidence type="ECO:0000313" key="14">
    <source>
        <dbReference type="Proteomes" id="UP000694865"/>
    </source>
</evidence>
<keyword evidence="2 11" id="KW-0813">Transport</keyword>
<keyword evidence="8 13" id="KW-0472">Membrane</keyword>
<evidence type="ECO:0000256" key="1">
    <source>
        <dbReference type="ARBA" id="ARBA00004141"/>
    </source>
</evidence>
<feature type="compositionally biased region" description="Polar residues" evidence="12">
    <location>
        <begin position="159"/>
        <end position="204"/>
    </location>
</feature>
<dbReference type="Proteomes" id="UP000694865">
    <property type="component" value="Unplaced"/>
</dbReference>
<comment type="similarity">
    <text evidence="11">Belongs to the amiloride-sensitive sodium channel (TC 1.A.6) family.</text>
</comment>
<gene>
    <name evidence="15" type="primary">LOC102809497</name>
</gene>
<evidence type="ECO:0000256" key="11">
    <source>
        <dbReference type="RuleBase" id="RU000679"/>
    </source>
</evidence>
<evidence type="ECO:0000256" key="12">
    <source>
        <dbReference type="SAM" id="MobiDB-lite"/>
    </source>
</evidence>
<keyword evidence="4 11" id="KW-0812">Transmembrane</keyword>
<feature type="region of interest" description="Disordered" evidence="12">
    <location>
        <begin position="151"/>
        <end position="210"/>
    </location>
</feature>
<proteinExistence type="inferred from homology"/>
<organism evidence="14 15">
    <name type="scientific">Saccoglossus kowalevskii</name>
    <name type="common">Acorn worm</name>
    <dbReference type="NCBI Taxonomy" id="10224"/>
    <lineage>
        <taxon>Eukaryota</taxon>
        <taxon>Metazoa</taxon>
        <taxon>Hemichordata</taxon>
        <taxon>Enteropneusta</taxon>
        <taxon>Harrimaniidae</taxon>
        <taxon>Saccoglossus</taxon>
    </lineage>
</organism>
<dbReference type="GeneID" id="102809497"/>
<feature type="transmembrane region" description="Helical" evidence="13">
    <location>
        <begin position="583"/>
        <end position="609"/>
    </location>
</feature>
<protein>
    <submittedName>
        <fullName evidence="15">Uncharacterized protein LOC102809497</fullName>
    </submittedName>
</protein>
<evidence type="ECO:0000256" key="2">
    <source>
        <dbReference type="ARBA" id="ARBA00022448"/>
    </source>
</evidence>
<dbReference type="PRINTS" id="PR01078">
    <property type="entry name" value="AMINACHANNEL"/>
</dbReference>
<accession>A0ABM0MKY0</accession>
<sequence>MDVVVPLSQMDNTDHQTKKAEDDTASQSQEPEKPSRLTLAVIYAQNTTAHGLANTVNAGTLHKRLFWILTFIICMVTLVVQAQSVIRLYLSYPKAVSVEIKSRSKLDFPAVTVCNLNMARVSRWNGTRFQELLDVDRMQFDIDEWFSENLGSSDAPEPDTSTQADVPINATSSGDAPVNTTSSGDAPVNTTSSGDAPVNTTSSGARKRRAVVAKHPVTDLLGQGTLSEFLKTLGPGLQSSWIRQYAKENVITRPKRNSGNDSETSETDGSDDTDNGNSEGSEMGSERGSMGFYASDDYDDFSSNAFMDYGLGGTNPNDWSTFYTKSSTDDFSDLRAALRMTQAEIEEYGERAEDFIVQCSFDRSSCSSKDFTVSQNDVYGNCFTFNGITGNKTRRTTKAGEQYGLKLPLYVCTVTCLKLTPYDCTVTGLKLTLLEINTVCSMADEYVGLFTQQEGARVVVHPGSLYPVPESVGLTAGVGQSLSIGLKKKAIERLPSPWGKCLNNDEDKTRPGFKYSKLNHLLNKTAGKNTTTAEFMKVMKELDSIKRNFAKVQVYFEDLNVETITEVKAYQEENMLGDLGGTMGLFLGMSVISIMEFVEFILSLCGILIKPASKTSKKMRERSDSYAPTS</sequence>
<keyword evidence="6" id="KW-0915">Sodium</keyword>